<evidence type="ECO:0000256" key="1">
    <source>
        <dbReference type="ARBA" id="ARBA00004496"/>
    </source>
</evidence>
<proteinExistence type="inferred from homology"/>
<evidence type="ECO:0000256" key="2">
    <source>
        <dbReference type="ARBA" id="ARBA00006133"/>
    </source>
</evidence>
<comment type="caution">
    <text evidence="7">The sequence shown here is derived from an EMBL/GenBank/DDBJ whole genome shotgun (WGS) entry which is preliminary data.</text>
</comment>
<feature type="domain" description="TELO2 ARM repeat" evidence="6">
    <location>
        <begin position="203"/>
        <end position="294"/>
    </location>
</feature>
<dbReference type="Pfam" id="PF25320">
    <property type="entry name" value="TELO2_ARM"/>
    <property type="match status" value="2"/>
</dbReference>
<evidence type="ECO:0000259" key="5">
    <source>
        <dbReference type="Pfam" id="PF10193"/>
    </source>
</evidence>
<feature type="compositionally biased region" description="Low complexity" evidence="4">
    <location>
        <begin position="76"/>
        <end position="86"/>
    </location>
</feature>
<comment type="subcellular location">
    <subcellularLocation>
        <location evidence="1">Cytoplasm</location>
    </subcellularLocation>
</comment>
<evidence type="ECO:0000313" key="7">
    <source>
        <dbReference type="EMBL" id="MQL73400.1"/>
    </source>
</evidence>
<evidence type="ECO:0000256" key="3">
    <source>
        <dbReference type="ARBA" id="ARBA00022490"/>
    </source>
</evidence>
<dbReference type="Gene3D" id="1.25.40.720">
    <property type="entry name" value="Telomere length regulation protein 2, C-terminal domain"/>
    <property type="match status" value="1"/>
</dbReference>
<comment type="similarity">
    <text evidence="2">Belongs to the TEL2 family.</text>
</comment>
<sequence>MRRTLVQGLLIYLHFSHPFYRTQILAAHLLEYKEDGDLGLHKNKSIMKQQAHINCLASAPSQFGESSSRSRIGQTSPESIISPDPIPIQIGSALTDPGADSILYSMDQPDQPNLVAGANVVLDSSEKIYVKFEREKDRWQQCFATSFHRERDGSTLEQLEGATERRKERAPKHRKRNVGSYSHRERCPKCLADYLLLSQQDLNEFTTKLFIRAIFCEKFLLCKVFPLRCLKWILQFSVLGCPPSVSTEKTGQNRQRVLDIVQRMIGIWCKREFVRSTSIEQQAYITAAIGLCLEGRLESADNLVRKMASSIALVFSRIIDPKNPLYLDDICGEMVDWDFGLGGASSVSLNEESCNTDSQPSKIVGNTIDYNRYKDVGENMRQDDISIFKSEIVDPDEVIDPVVLLNDNFQAERGVDDSDDGCSENSEGSSDSSLQPYDLADDDADLQRNFSQLGDLIAAVKKSDDADGVERALHVAEALIRASPDELRHSAGDLASTLVRIRCSDLTIDGEEESAEEKRQKALVALLVTCPFESLDSLNKLLYSPNLDVSQRFLIIDVMTNAAQELADTKTMRVRTCPTNLISPISGKQPWFLPSSRGPPGVGPWKEVSETDSHLSWSHRYERVLPSKSSQVKGKSRRWSLRTVGTEEHGAEWSKNKFPLYAAAFMLPSMQTFDRKIHGVDLLDRDFIVLGKLIYMLGVCMKCIAMHPEASALAPALLDMLSSRKVSHHPEAYVRRSVLFAASCILVALHPSYVASALIEGNQDISKGLEWIRTWALHISESDSDTECSSVLMRGTMNAITRLARTMNERLDAMAEVERYRMKLGIYGGYDMRCAAQRFTPDGYEMPTASCGDHTSNFKDA</sequence>
<gene>
    <name evidence="7" type="ORF">Taro_005760</name>
</gene>
<feature type="domain" description="Telomere length regulation protein conserved" evidence="5">
    <location>
        <begin position="452"/>
        <end position="563"/>
    </location>
</feature>
<dbReference type="GO" id="GO:0005829">
    <property type="term" value="C:cytosol"/>
    <property type="evidence" value="ECO:0007669"/>
    <property type="project" value="TreeGrafter"/>
</dbReference>
<dbReference type="InterPro" id="IPR051970">
    <property type="entry name" value="TEL2_Regulation"/>
</dbReference>
<dbReference type="GO" id="GO:0051879">
    <property type="term" value="F:Hsp90 protein binding"/>
    <property type="evidence" value="ECO:0007669"/>
    <property type="project" value="TreeGrafter"/>
</dbReference>
<dbReference type="EMBL" id="NMUH01000165">
    <property type="protein sequence ID" value="MQL73400.1"/>
    <property type="molecule type" value="Genomic_DNA"/>
</dbReference>
<feature type="domain" description="TELO2 ARM repeat" evidence="6">
    <location>
        <begin position="296"/>
        <end position="337"/>
    </location>
</feature>
<evidence type="ECO:0000313" key="8">
    <source>
        <dbReference type="Proteomes" id="UP000652761"/>
    </source>
</evidence>
<feature type="region of interest" description="Disordered" evidence="4">
    <location>
        <begin position="61"/>
        <end position="86"/>
    </location>
</feature>
<evidence type="ECO:0000259" key="6">
    <source>
        <dbReference type="Pfam" id="PF25320"/>
    </source>
</evidence>
<keyword evidence="8" id="KW-1185">Reference proteome</keyword>
<keyword evidence="3" id="KW-0963">Cytoplasm</keyword>
<feature type="compositionally biased region" description="Polar residues" evidence="4">
    <location>
        <begin position="61"/>
        <end position="75"/>
    </location>
</feature>
<accession>A0A843TV70</accession>
<evidence type="ECO:0000256" key="4">
    <source>
        <dbReference type="SAM" id="MobiDB-lite"/>
    </source>
</evidence>
<dbReference type="PANTHER" id="PTHR15830:SF10">
    <property type="entry name" value="TELOMERE LENGTH REGULATION PROTEIN TEL2 HOMOLOG"/>
    <property type="match status" value="1"/>
</dbReference>
<name>A0A843TV70_COLES</name>
<feature type="compositionally biased region" description="Basic residues" evidence="4">
    <location>
        <begin position="168"/>
        <end position="177"/>
    </location>
</feature>
<feature type="region of interest" description="Disordered" evidence="4">
    <location>
        <begin position="154"/>
        <end position="180"/>
    </location>
</feature>
<dbReference type="OrthoDB" id="10258062at2759"/>
<dbReference type="InterPro" id="IPR019337">
    <property type="entry name" value="Telomere_length_regulation_dom"/>
</dbReference>
<protein>
    <recommendedName>
        <fullName evidence="9">Telomere length regulation protein conserved domain-containing protein</fullName>
    </recommendedName>
</protein>
<dbReference type="Proteomes" id="UP000652761">
    <property type="component" value="Unassembled WGS sequence"/>
</dbReference>
<dbReference type="PANTHER" id="PTHR15830">
    <property type="entry name" value="TELOMERE LENGTH REGULATION PROTEIN TEL2 FAMILY MEMBER"/>
    <property type="match status" value="1"/>
</dbReference>
<feature type="region of interest" description="Disordered" evidence="4">
    <location>
        <begin position="412"/>
        <end position="439"/>
    </location>
</feature>
<dbReference type="InterPro" id="IPR038528">
    <property type="entry name" value="TEL2_C_sf"/>
</dbReference>
<reference evidence="7" key="1">
    <citation type="submission" date="2017-07" db="EMBL/GenBank/DDBJ databases">
        <title>Taro Niue Genome Assembly and Annotation.</title>
        <authorList>
            <person name="Atibalentja N."/>
            <person name="Keating K."/>
            <person name="Fields C.J."/>
        </authorList>
    </citation>
    <scope>NUCLEOTIDE SEQUENCE</scope>
    <source>
        <strain evidence="7">Niue_2</strain>
        <tissue evidence="7">Leaf</tissue>
    </source>
</reference>
<dbReference type="AlphaFoldDB" id="A0A843TV70"/>
<dbReference type="GO" id="GO:0051083">
    <property type="term" value="P:'de novo' cotranslational protein folding"/>
    <property type="evidence" value="ECO:0007669"/>
    <property type="project" value="TreeGrafter"/>
</dbReference>
<feature type="compositionally biased region" description="Low complexity" evidence="4">
    <location>
        <begin position="423"/>
        <end position="433"/>
    </location>
</feature>
<evidence type="ECO:0008006" key="9">
    <source>
        <dbReference type="Google" id="ProtNLM"/>
    </source>
</evidence>
<organism evidence="7 8">
    <name type="scientific">Colocasia esculenta</name>
    <name type="common">Wild taro</name>
    <name type="synonym">Arum esculentum</name>
    <dbReference type="NCBI Taxonomy" id="4460"/>
    <lineage>
        <taxon>Eukaryota</taxon>
        <taxon>Viridiplantae</taxon>
        <taxon>Streptophyta</taxon>
        <taxon>Embryophyta</taxon>
        <taxon>Tracheophyta</taxon>
        <taxon>Spermatophyta</taxon>
        <taxon>Magnoliopsida</taxon>
        <taxon>Liliopsida</taxon>
        <taxon>Araceae</taxon>
        <taxon>Aroideae</taxon>
        <taxon>Colocasieae</taxon>
        <taxon>Colocasia</taxon>
    </lineage>
</organism>
<dbReference type="Pfam" id="PF10193">
    <property type="entry name" value="Telomere_reg-2"/>
    <property type="match status" value="1"/>
</dbReference>
<dbReference type="GO" id="GO:0042162">
    <property type="term" value="F:telomeric DNA binding"/>
    <property type="evidence" value="ECO:0007669"/>
    <property type="project" value="TreeGrafter"/>
</dbReference>
<dbReference type="InterPro" id="IPR057348">
    <property type="entry name" value="TELO2_ARM"/>
</dbReference>